<protein>
    <submittedName>
        <fullName evidence="1">Uncharacterized protein</fullName>
    </submittedName>
</protein>
<dbReference type="Proteomes" id="UP000193804">
    <property type="component" value="Unassembled WGS sequence"/>
</dbReference>
<dbReference type="AlphaFoldDB" id="A0A1X7K672"/>
<name>A0A1X7K672_9BACT</name>
<accession>A0A1X7K672</accession>
<proteinExistence type="predicted"/>
<gene>
    <name evidence="1" type="ORF">SAMN05661096_02416</name>
</gene>
<sequence length="118" mass="13749">MTTSLQVKSATQNKENHMKTKEISIKKTLSKERCIDFFLRYGFFIYSEEEKSLIMKKAGREFTTSGEKLPKKLSVLFQDGETVFKLQYDMFILFDTGDLKKELDAISTRLNSNLDKLM</sequence>
<organism evidence="1 2">
    <name type="scientific">Marivirga sericea</name>
    <dbReference type="NCBI Taxonomy" id="1028"/>
    <lineage>
        <taxon>Bacteria</taxon>
        <taxon>Pseudomonadati</taxon>
        <taxon>Bacteroidota</taxon>
        <taxon>Cytophagia</taxon>
        <taxon>Cytophagales</taxon>
        <taxon>Marivirgaceae</taxon>
        <taxon>Marivirga</taxon>
    </lineage>
</organism>
<evidence type="ECO:0000313" key="2">
    <source>
        <dbReference type="Proteomes" id="UP000193804"/>
    </source>
</evidence>
<dbReference type="EMBL" id="FXAW01000004">
    <property type="protein sequence ID" value="SMG36240.1"/>
    <property type="molecule type" value="Genomic_DNA"/>
</dbReference>
<keyword evidence="2" id="KW-1185">Reference proteome</keyword>
<dbReference type="STRING" id="1028.SAMN05661096_02416"/>
<evidence type="ECO:0000313" key="1">
    <source>
        <dbReference type="EMBL" id="SMG36240.1"/>
    </source>
</evidence>
<reference evidence="2" key="1">
    <citation type="submission" date="2017-04" db="EMBL/GenBank/DDBJ databases">
        <authorList>
            <person name="Varghese N."/>
            <person name="Submissions S."/>
        </authorList>
    </citation>
    <scope>NUCLEOTIDE SEQUENCE [LARGE SCALE GENOMIC DNA]</scope>
    <source>
        <strain evidence="2">DSM 4125</strain>
    </source>
</reference>